<dbReference type="PANTHER" id="PTHR31917:SF147">
    <property type="entry name" value="AGENET DOMAIN-CONTAINING PROTEIN"/>
    <property type="match status" value="1"/>
</dbReference>
<reference evidence="3" key="1">
    <citation type="journal article" date="2016" name="Nat. Genet.">
        <title>A high-quality carrot genome assembly provides new insights into carotenoid accumulation and asterid genome evolution.</title>
        <authorList>
            <person name="Iorizzo M."/>
            <person name="Ellison S."/>
            <person name="Senalik D."/>
            <person name="Zeng P."/>
            <person name="Satapoomin P."/>
            <person name="Huang J."/>
            <person name="Bowman M."/>
            <person name="Iovene M."/>
            <person name="Sanseverino W."/>
            <person name="Cavagnaro P."/>
            <person name="Yildiz M."/>
            <person name="Macko-Podgorni A."/>
            <person name="Moranska E."/>
            <person name="Grzebelus E."/>
            <person name="Grzebelus D."/>
            <person name="Ashrafi H."/>
            <person name="Zheng Z."/>
            <person name="Cheng S."/>
            <person name="Spooner D."/>
            <person name="Van Deynze A."/>
            <person name="Simon P."/>
        </authorList>
    </citation>
    <scope>NUCLEOTIDE SEQUENCE</scope>
    <source>
        <tissue evidence="3">Leaf</tissue>
    </source>
</reference>
<evidence type="ECO:0000313" key="3">
    <source>
        <dbReference type="EMBL" id="WOH03358.1"/>
    </source>
</evidence>
<dbReference type="Proteomes" id="UP000077755">
    <property type="component" value="Chromosome 6"/>
</dbReference>
<keyword evidence="4" id="KW-1185">Reference proteome</keyword>
<protein>
    <recommendedName>
        <fullName evidence="1">Agenet domain-containing protein</fullName>
    </recommendedName>
</protein>
<dbReference type="Pfam" id="PF05641">
    <property type="entry name" value="Agenet"/>
    <property type="match status" value="1"/>
</dbReference>
<reference evidence="3" key="2">
    <citation type="submission" date="2022-03" db="EMBL/GenBank/DDBJ databases">
        <title>Draft title - Genomic analysis of global carrot germplasm unveils the trajectory of domestication and the origin of high carotenoid orange carrot.</title>
        <authorList>
            <person name="Iorizzo M."/>
            <person name="Ellison S."/>
            <person name="Senalik D."/>
            <person name="Macko-Podgorni A."/>
            <person name="Grzebelus D."/>
            <person name="Bostan H."/>
            <person name="Rolling W."/>
            <person name="Curaba J."/>
            <person name="Simon P."/>
        </authorList>
    </citation>
    <scope>NUCLEOTIDE SEQUENCE</scope>
    <source>
        <tissue evidence="3">Leaf</tissue>
    </source>
</reference>
<evidence type="ECO:0000259" key="1">
    <source>
        <dbReference type="SMART" id="SM00743"/>
    </source>
</evidence>
<organism evidence="3 4">
    <name type="scientific">Daucus carota subsp. sativus</name>
    <name type="common">Carrot</name>
    <dbReference type="NCBI Taxonomy" id="79200"/>
    <lineage>
        <taxon>Eukaryota</taxon>
        <taxon>Viridiplantae</taxon>
        <taxon>Streptophyta</taxon>
        <taxon>Embryophyta</taxon>
        <taxon>Tracheophyta</taxon>
        <taxon>Spermatophyta</taxon>
        <taxon>Magnoliopsida</taxon>
        <taxon>eudicotyledons</taxon>
        <taxon>Gunneridae</taxon>
        <taxon>Pentapetalae</taxon>
        <taxon>asterids</taxon>
        <taxon>campanulids</taxon>
        <taxon>Apiales</taxon>
        <taxon>Apiaceae</taxon>
        <taxon>Apioideae</taxon>
        <taxon>Scandiceae</taxon>
        <taxon>Daucinae</taxon>
        <taxon>Daucus</taxon>
        <taxon>Daucus sect. Daucus</taxon>
    </lineage>
</organism>
<dbReference type="EMBL" id="CP093348">
    <property type="protein sequence ID" value="WOH03268.1"/>
    <property type="molecule type" value="Genomic_DNA"/>
</dbReference>
<dbReference type="EMBL" id="CP093348">
    <property type="protein sequence ID" value="WOH03358.1"/>
    <property type="molecule type" value="Genomic_DNA"/>
</dbReference>
<feature type="domain" description="Agenet" evidence="1">
    <location>
        <begin position="67"/>
        <end position="124"/>
    </location>
</feature>
<sequence length="165" mass="19524">MRECFKIGADVEVFVFGWFRARVTGYEPDYYTLYIRYYDRYDDNGEQLNGQVHVSQGRPIPPKETVRNFEIDSYVDAFLDGGWWEGTVDEVHEGDRYTISFSDSTMKPSVYKASEVRLHRDWKLGKWVLGTDAKEIDDENQYLKCWFMYVVVVVLVLKKFRKLNA</sequence>
<dbReference type="PANTHER" id="PTHR31917">
    <property type="entry name" value="AGENET DOMAIN-CONTAINING PROTEIN-RELATED"/>
    <property type="match status" value="1"/>
</dbReference>
<accession>A0AAF0X8R9</accession>
<evidence type="ECO:0000313" key="2">
    <source>
        <dbReference type="EMBL" id="WOH03268.1"/>
    </source>
</evidence>
<dbReference type="InterPro" id="IPR014002">
    <property type="entry name" value="Agenet_dom_plant"/>
</dbReference>
<feature type="domain" description="Agenet" evidence="1">
    <location>
        <begin position="3"/>
        <end position="65"/>
    </location>
</feature>
<dbReference type="SMART" id="SM00743">
    <property type="entry name" value="Agenet"/>
    <property type="match status" value="2"/>
</dbReference>
<evidence type="ECO:0000313" key="4">
    <source>
        <dbReference type="Proteomes" id="UP000077755"/>
    </source>
</evidence>
<name>A0AAF0X8R9_DAUCS</name>
<proteinExistence type="predicted"/>
<gene>
    <name evidence="2" type="ORF">DCAR_0622664</name>
    <name evidence="3" type="ORF">DCAR_0622755</name>
</gene>
<dbReference type="InterPro" id="IPR008395">
    <property type="entry name" value="Agenet-like_dom"/>
</dbReference>
<dbReference type="AlphaFoldDB" id="A0AAF0X8R9"/>